<evidence type="ECO:0000313" key="1">
    <source>
        <dbReference type="EMBL" id="JAD30699.1"/>
    </source>
</evidence>
<organism evidence="1">
    <name type="scientific">Arundo donax</name>
    <name type="common">Giant reed</name>
    <name type="synonym">Donax arundinaceus</name>
    <dbReference type="NCBI Taxonomy" id="35708"/>
    <lineage>
        <taxon>Eukaryota</taxon>
        <taxon>Viridiplantae</taxon>
        <taxon>Streptophyta</taxon>
        <taxon>Embryophyta</taxon>
        <taxon>Tracheophyta</taxon>
        <taxon>Spermatophyta</taxon>
        <taxon>Magnoliopsida</taxon>
        <taxon>Liliopsida</taxon>
        <taxon>Poales</taxon>
        <taxon>Poaceae</taxon>
        <taxon>PACMAD clade</taxon>
        <taxon>Arundinoideae</taxon>
        <taxon>Arundineae</taxon>
        <taxon>Arundo</taxon>
    </lineage>
</organism>
<reference evidence="1" key="1">
    <citation type="submission" date="2014-09" db="EMBL/GenBank/DDBJ databases">
        <authorList>
            <person name="Magalhaes I.L.F."/>
            <person name="Oliveira U."/>
            <person name="Santos F.R."/>
            <person name="Vidigal T.H.D.A."/>
            <person name="Brescovit A.D."/>
            <person name="Santos A.J."/>
        </authorList>
    </citation>
    <scope>NUCLEOTIDE SEQUENCE</scope>
    <source>
        <tissue evidence="1">Shoot tissue taken approximately 20 cm above the soil surface</tissue>
    </source>
</reference>
<accession>A0A0A8YUB4</accession>
<sequence length="19" mass="2315">MRYTQMTTSQQKTSMLHLE</sequence>
<name>A0A0A8YUB4_ARUDO</name>
<protein>
    <submittedName>
        <fullName evidence="1">Uncharacterized protein</fullName>
    </submittedName>
</protein>
<dbReference type="EMBL" id="GBRH01267196">
    <property type="protein sequence ID" value="JAD30699.1"/>
    <property type="molecule type" value="Transcribed_RNA"/>
</dbReference>
<proteinExistence type="predicted"/>
<dbReference type="AlphaFoldDB" id="A0A0A8YUB4"/>
<reference evidence="1" key="2">
    <citation type="journal article" date="2015" name="Data Brief">
        <title>Shoot transcriptome of the giant reed, Arundo donax.</title>
        <authorList>
            <person name="Barrero R.A."/>
            <person name="Guerrero F.D."/>
            <person name="Moolhuijzen P."/>
            <person name="Goolsby J.A."/>
            <person name="Tidwell J."/>
            <person name="Bellgard S.E."/>
            <person name="Bellgard M.I."/>
        </authorList>
    </citation>
    <scope>NUCLEOTIDE SEQUENCE</scope>
    <source>
        <tissue evidence="1">Shoot tissue taken approximately 20 cm above the soil surface</tissue>
    </source>
</reference>